<organism evidence="2 3">
    <name type="scientific">Neolentinus lepideus HHB14362 ss-1</name>
    <dbReference type="NCBI Taxonomy" id="1314782"/>
    <lineage>
        <taxon>Eukaryota</taxon>
        <taxon>Fungi</taxon>
        <taxon>Dikarya</taxon>
        <taxon>Basidiomycota</taxon>
        <taxon>Agaricomycotina</taxon>
        <taxon>Agaricomycetes</taxon>
        <taxon>Gloeophyllales</taxon>
        <taxon>Gloeophyllaceae</taxon>
        <taxon>Neolentinus</taxon>
    </lineage>
</organism>
<dbReference type="OrthoDB" id="4121058at2759"/>
<feature type="region of interest" description="Disordered" evidence="1">
    <location>
        <begin position="193"/>
        <end position="294"/>
    </location>
</feature>
<feature type="compositionally biased region" description="Acidic residues" evidence="1">
    <location>
        <begin position="235"/>
        <end position="246"/>
    </location>
</feature>
<accession>A0A165VT14</accession>
<dbReference type="AlphaFoldDB" id="A0A165VT14"/>
<proteinExistence type="predicted"/>
<gene>
    <name evidence="2" type="ORF">NEOLEDRAFT_313093</name>
</gene>
<feature type="compositionally biased region" description="Polar residues" evidence="1">
    <location>
        <begin position="1"/>
        <end position="14"/>
    </location>
</feature>
<dbReference type="InParanoid" id="A0A165VT14"/>
<dbReference type="Proteomes" id="UP000076761">
    <property type="component" value="Unassembled WGS sequence"/>
</dbReference>
<sequence length="452" mass="51551">MTVTHTPKGNISKRQPSERNLKKPRAWWEAQIIFYNCKKGPSISAMQEILRAAITAGSLSVPKATLDLEATMKKEYIELSTKAAEDSWNSCTTDEERVNLDAERFLRETFDRKKTPPVDLYVIKGGPNLHRIGVHQATERMTLHMQSADALGAEGELWTRWVIVGRDRSKVYEHATWIEAEARRRSYQQMQAQLKALKKKRAKNLGRESDTEDRDEDEVRLVKRARRGSSTPASNDDDDDIDSLQDDFERQSTAQSLSAVSDEDKQSSEQQSNSKEEDDSEEERPEYKRDPKLKPIIARFPDTLNVIGTWNIYAPKIAQEWGHVSAESMCLQLALHKTKKGEQLFADFDLGIATGVFAFDTPPISPTLECTFLWRGRDTSEGEMQFGTGRNGKLTFDEDGETLKGVIAGLWGTWSFEGEKVSLSVRSGARMKEEYEEYNEDAYERERVARWH</sequence>
<feature type="region of interest" description="Disordered" evidence="1">
    <location>
        <begin position="1"/>
        <end position="22"/>
    </location>
</feature>
<evidence type="ECO:0000256" key="1">
    <source>
        <dbReference type="SAM" id="MobiDB-lite"/>
    </source>
</evidence>
<protein>
    <submittedName>
        <fullName evidence="2">Uncharacterized protein</fullName>
    </submittedName>
</protein>
<reference evidence="2 3" key="1">
    <citation type="journal article" date="2016" name="Mol. Biol. Evol.">
        <title>Comparative Genomics of Early-Diverging Mushroom-Forming Fungi Provides Insights into the Origins of Lignocellulose Decay Capabilities.</title>
        <authorList>
            <person name="Nagy L.G."/>
            <person name="Riley R."/>
            <person name="Tritt A."/>
            <person name="Adam C."/>
            <person name="Daum C."/>
            <person name="Floudas D."/>
            <person name="Sun H."/>
            <person name="Yadav J.S."/>
            <person name="Pangilinan J."/>
            <person name="Larsson K.H."/>
            <person name="Matsuura K."/>
            <person name="Barry K."/>
            <person name="Labutti K."/>
            <person name="Kuo R."/>
            <person name="Ohm R.A."/>
            <person name="Bhattacharya S.S."/>
            <person name="Shirouzu T."/>
            <person name="Yoshinaga Y."/>
            <person name="Martin F.M."/>
            <person name="Grigoriev I.V."/>
            <person name="Hibbett D.S."/>
        </authorList>
    </citation>
    <scope>NUCLEOTIDE SEQUENCE [LARGE SCALE GENOMIC DNA]</scope>
    <source>
        <strain evidence="2 3">HHB14362 ss-1</strain>
    </source>
</reference>
<dbReference type="EMBL" id="KV425552">
    <property type="protein sequence ID" value="KZT30143.1"/>
    <property type="molecule type" value="Genomic_DNA"/>
</dbReference>
<evidence type="ECO:0000313" key="3">
    <source>
        <dbReference type="Proteomes" id="UP000076761"/>
    </source>
</evidence>
<name>A0A165VT14_9AGAM</name>
<evidence type="ECO:0000313" key="2">
    <source>
        <dbReference type="EMBL" id="KZT30143.1"/>
    </source>
</evidence>
<keyword evidence="3" id="KW-1185">Reference proteome</keyword>